<evidence type="ECO:0000256" key="1">
    <source>
        <dbReference type="SAM" id="SignalP"/>
    </source>
</evidence>
<comment type="caution">
    <text evidence="2">The sequence shown here is derived from an EMBL/GenBank/DDBJ whole genome shotgun (WGS) entry which is preliminary data.</text>
</comment>
<dbReference type="OrthoDB" id="8431184at2"/>
<keyword evidence="3" id="KW-1185">Reference proteome</keyword>
<sequence>MKGILAAVFLTLGFYIIPVPAHAADNLPPPGSDSWTVPTQFLACSGNPYALCYYSGPDIATPSRRYSDPPVLPCKVDPNGPGAAECTCYAVTDLPDVSDKNPLNLELQYNYVLMTGILQKETHKKTIEECGPLGGKCLNLTNLNSCAGSDFQGEGCQQAEVCSMLGNIGTGSPQTLYKNLKDVTLISTFSLDHVSEHSFGSTACEGGLYAGCMTAPCKQDENGLTTCQCPTVDGPYQIGQRSERLRELGLGCDISPNVWSAANRITPP</sequence>
<accession>A0A2S3UMW0</accession>
<protein>
    <submittedName>
        <fullName evidence="2">Uncharacterized protein</fullName>
    </submittedName>
</protein>
<keyword evidence="1" id="KW-0732">Signal</keyword>
<feature type="chain" id="PRO_5015707701" evidence="1">
    <location>
        <begin position="24"/>
        <end position="268"/>
    </location>
</feature>
<dbReference type="AlphaFoldDB" id="A0A2S3UMW0"/>
<dbReference type="Proteomes" id="UP000236959">
    <property type="component" value="Unassembled WGS sequence"/>
</dbReference>
<name>A0A2S3UMW0_9HYPH</name>
<evidence type="ECO:0000313" key="2">
    <source>
        <dbReference type="EMBL" id="POF29057.1"/>
    </source>
</evidence>
<gene>
    <name evidence="2" type="ORF">CLV41_11061</name>
</gene>
<reference evidence="2 3" key="1">
    <citation type="submission" date="2018-01" db="EMBL/GenBank/DDBJ databases">
        <title>Genomic Encyclopedia of Archaeal and Bacterial Type Strains, Phase II (KMG-II): from individual species to whole genera.</title>
        <authorList>
            <person name="Goeker M."/>
        </authorList>
    </citation>
    <scope>NUCLEOTIDE SEQUENCE [LARGE SCALE GENOMIC DNA]</scope>
    <source>
        <strain evidence="2 3">DSM 17023</strain>
    </source>
</reference>
<feature type="signal peptide" evidence="1">
    <location>
        <begin position="1"/>
        <end position="23"/>
    </location>
</feature>
<organism evidence="2 3">
    <name type="scientific">Roseibium marinum</name>
    <dbReference type="NCBI Taxonomy" id="281252"/>
    <lineage>
        <taxon>Bacteria</taxon>
        <taxon>Pseudomonadati</taxon>
        <taxon>Pseudomonadota</taxon>
        <taxon>Alphaproteobacteria</taxon>
        <taxon>Hyphomicrobiales</taxon>
        <taxon>Stappiaceae</taxon>
        <taxon>Roseibium</taxon>
    </lineage>
</organism>
<dbReference type="RefSeq" id="WP_103224217.1">
    <property type="nucleotide sequence ID" value="NZ_PPCN01000010.1"/>
</dbReference>
<evidence type="ECO:0000313" key="3">
    <source>
        <dbReference type="Proteomes" id="UP000236959"/>
    </source>
</evidence>
<dbReference type="EMBL" id="PPCN01000010">
    <property type="protein sequence ID" value="POF29057.1"/>
    <property type="molecule type" value="Genomic_DNA"/>
</dbReference>
<proteinExistence type="predicted"/>